<dbReference type="Proteomes" id="UP000713222">
    <property type="component" value="Unassembled WGS sequence"/>
</dbReference>
<feature type="domain" description="HIG1" evidence="5">
    <location>
        <begin position="1"/>
        <end position="66"/>
    </location>
</feature>
<dbReference type="Proteomes" id="UP000747791">
    <property type="component" value="Unassembled WGS sequence"/>
</dbReference>
<evidence type="ECO:0000313" key="9">
    <source>
        <dbReference type="EMBL" id="NCU62796.1"/>
    </source>
</evidence>
<dbReference type="EMBL" id="RGOB01000002">
    <property type="protein sequence ID" value="NCU52715.1"/>
    <property type="molecule type" value="Genomic_DNA"/>
</dbReference>
<evidence type="ECO:0000313" key="6">
    <source>
        <dbReference type="EMBL" id="NBN88259.1"/>
    </source>
</evidence>
<keyword evidence="3 4" id="KW-0472">Membrane</keyword>
<feature type="transmembrane region" description="Helical" evidence="4">
    <location>
        <begin position="45"/>
        <end position="63"/>
    </location>
</feature>
<dbReference type="NCBIfam" id="NF033233">
    <property type="entry name" value="twin_helix"/>
    <property type="match status" value="1"/>
</dbReference>
<protein>
    <submittedName>
        <fullName evidence="9">Twin transmembrane helix small protein</fullName>
    </submittedName>
</protein>
<evidence type="ECO:0000313" key="10">
    <source>
        <dbReference type="Proteomes" id="UP000572953"/>
    </source>
</evidence>
<evidence type="ECO:0000313" key="8">
    <source>
        <dbReference type="EMBL" id="NCU52715.1"/>
    </source>
</evidence>
<reference evidence="9 10" key="1">
    <citation type="submission" date="2018-10" db="EMBL/GenBank/DDBJ databases">
        <title>Iterative Subtractive Binning of Freshwater Chronoseries Metagenomes Recovers Nearly Complete Genomes from over Four Hundred Novel Species.</title>
        <authorList>
            <person name="Rodriguez-R L.M."/>
            <person name="Tsementzi D."/>
            <person name="Luo C."/>
            <person name="Konstantinidis K.T."/>
        </authorList>
    </citation>
    <scope>NUCLEOTIDE SEQUENCE [LARGE SCALE GENOMIC DNA]</scope>
    <source>
        <strain evidence="9">WB7_2B_003</strain>
        <strain evidence="6">WB7_6_001</strain>
        <strain evidence="7">WB8_1A_003</strain>
        <strain evidence="8">WB8_2A_004</strain>
    </source>
</reference>
<dbReference type="PROSITE" id="PS51503">
    <property type="entry name" value="HIG1"/>
    <property type="match status" value="1"/>
</dbReference>
<name>A0A845S973_9PROT</name>
<evidence type="ECO:0000313" key="7">
    <source>
        <dbReference type="EMBL" id="NCU50275.1"/>
    </source>
</evidence>
<keyword evidence="2 4" id="KW-1133">Transmembrane helix</keyword>
<evidence type="ECO:0000256" key="3">
    <source>
        <dbReference type="ARBA" id="ARBA00023136"/>
    </source>
</evidence>
<evidence type="ECO:0000256" key="2">
    <source>
        <dbReference type="ARBA" id="ARBA00022989"/>
    </source>
</evidence>
<dbReference type="Pfam" id="PF04588">
    <property type="entry name" value="HIG_1_N"/>
    <property type="match status" value="1"/>
</dbReference>
<sequence>MSDLSRIIAIIALIVVTVILMRGLKSFFLGSNIDDKRKSNKLMQLRVIAQFIAIVILMTLFYFHKK</sequence>
<comment type="caution">
    <text evidence="9">The sequence shown here is derived from an EMBL/GenBank/DDBJ whole genome shotgun (WGS) entry which is preliminary data.</text>
</comment>
<dbReference type="EMBL" id="RGGN01000040">
    <property type="protein sequence ID" value="NCU62796.1"/>
    <property type="molecule type" value="Genomic_DNA"/>
</dbReference>
<dbReference type="Proteomes" id="UP000572953">
    <property type="component" value="Unassembled WGS sequence"/>
</dbReference>
<dbReference type="AlphaFoldDB" id="A0A845S973"/>
<dbReference type="Gene3D" id="6.10.140.1320">
    <property type="match status" value="1"/>
</dbReference>
<dbReference type="EMBL" id="RGMI01000010">
    <property type="protein sequence ID" value="NCU50275.1"/>
    <property type="molecule type" value="Genomic_DNA"/>
</dbReference>
<proteinExistence type="predicted"/>
<keyword evidence="1 4" id="KW-0812">Transmembrane</keyword>
<dbReference type="InterPro" id="IPR007667">
    <property type="entry name" value="Hypoxia_induced_domain"/>
</dbReference>
<gene>
    <name evidence="6" type="ORF">EBV32_04135</name>
    <name evidence="9" type="ORF">EBV78_01705</name>
    <name evidence="7" type="ORF">EBX29_00615</name>
    <name evidence="8" type="ORF">EBX74_00150</name>
</gene>
<evidence type="ECO:0000256" key="1">
    <source>
        <dbReference type="ARBA" id="ARBA00022692"/>
    </source>
</evidence>
<dbReference type="Proteomes" id="UP000699985">
    <property type="component" value="Unassembled WGS sequence"/>
</dbReference>
<evidence type="ECO:0000259" key="5">
    <source>
        <dbReference type="PROSITE" id="PS51503"/>
    </source>
</evidence>
<organism evidence="9 10">
    <name type="scientific">Candidatus Fonsibacter lacus</name>
    <dbReference type="NCBI Taxonomy" id="2576439"/>
    <lineage>
        <taxon>Bacteria</taxon>
        <taxon>Pseudomonadati</taxon>
        <taxon>Pseudomonadota</taxon>
        <taxon>Alphaproteobacteria</taxon>
        <taxon>Candidatus Pelagibacterales</taxon>
        <taxon>Candidatus Pelagibacterales incertae sedis</taxon>
        <taxon>Candidatus Fonsibacter</taxon>
    </lineage>
</organism>
<accession>A0A845S973</accession>
<feature type="transmembrane region" description="Helical" evidence="4">
    <location>
        <begin position="6"/>
        <end position="24"/>
    </location>
</feature>
<evidence type="ECO:0000256" key="4">
    <source>
        <dbReference type="SAM" id="Phobius"/>
    </source>
</evidence>
<dbReference type="EMBL" id="RGET01000077">
    <property type="protein sequence ID" value="NBN88259.1"/>
    <property type="molecule type" value="Genomic_DNA"/>
</dbReference>